<accession>A0A1M6MYW1</accession>
<name>A0A1M6MYW1_REIAG</name>
<sequence length="258" mass="29926">MHTSYIRHQLHIYRYQVVLVLLFVVSMASSPAVAQVDGTLNLPRFDEEKWHFGFLLGLHTSNYRSEYKDDFVTPSFDTLHSVVPPSKMGFKIGFIVDYHIFETLDVRITPTVSFNQLQLDYRFTNGEVIEELRDPTYVELPILLKYKSVRRRNRRMYVLGGINPAIKAASSKEKESKDRLLTKGYNLSLDVGVGMDLYQPLYKFSPEIRYSFGLIDVLEDQPNDFSAPLRSLSIHTIAFYITFEGGPSTLRRNSRRRR</sequence>
<dbReference type="AlphaFoldDB" id="A0A1M6MYW1"/>
<dbReference type="STRING" id="156994.SAMN04488028_10214"/>
<evidence type="ECO:0000313" key="3">
    <source>
        <dbReference type="EMBL" id="SHJ88600.1"/>
    </source>
</evidence>
<protein>
    <submittedName>
        <fullName evidence="3">Outer membrane protein beta-barrel domain-containing protein</fullName>
    </submittedName>
</protein>
<dbReference type="Pfam" id="PF13568">
    <property type="entry name" value="OMP_b-brl_2"/>
    <property type="match status" value="1"/>
</dbReference>
<dbReference type="InterPro" id="IPR025665">
    <property type="entry name" value="Beta-barrel_OMP_2"/>
</dbReference>
<reference evidence="4" key="1">
    <citation type="submission" date="2016-11" db="EMBL/GenBank/DDBJ databases">
        <authorList>
            <person name="Varghese N."/>
            <person name="Submissions S."/>
        </authorList>
    </citation>
    <scope>NUCLEOTIDE SEQUENCE [LARGE SCALE GENOMIC DNA]</scope>
    <source>
        <strain evidence="4">DSM 26134</strain>
    </source>
</reference>
<evidence type="ECO:0000259" key="2">
    <source>
        <dbReference type="Pfam" id="PF13568"/>
    </source>
</evidence>
<feature type="domain" description="Outer membrane protein beta-barrel" evidence="2">
    <location>
        <begin position="48"/>
        <end position="218"/>
    </location>
</feature>
<keyword evidence="4" id="KW-1185">Reference proteome</keyword>
<feature type="chain" id="PRO_5012770921" evidence="1">
    <location>
        <begin position="35"/>
        <end position="258"/>
    </location>
</feature>
<keyword evidence="1" id="KW-0732">Signal</keyword>
<organism evidence="3 4">
    <name type="scientific">Reichenbachiella agariperforans</name>
    <dbReference type="NCBI Taxonomy" id="156994"/>
    <lineage>
        <taxon>Bacteria</taxon>
        <taxon>Pseudomonadati</taxon>
        <taxon>Bacteroidota</taxon>
        <taxon>Cytophagia</taxon>
        <taxon>Cytophagales</taxon>
        <taxon>Reichenbachiellaceae</taxon>
        <taxon>Reichenbachiella</taxon>
    </lineage>
</organism>
<dbReference type="EMBL" id="FRAA01000002">
    <property type="protein sequence ID" value="SHJ88600.1"/>
    <property type="molecule type" value="Genomic_DNA"/>
</dbReference>
<gene>
    <name evidence="3" type="ORF">SAMN04488028_10214</name>
</gene>
<dbReference type="Proteomes" id="UP000184474">
    <property type="component" value="Unassembled WGS sequence"/>
</dbReference>
<dbReference type="RefSeq" id="WP_073120682.1">
    <property type="nucleotide sequence ID" value="NZ_FRAA01000002.1"/>
</dbReference>
<feature type="signal peptide" evidence="1">
    <location>
        <begin position="1"/>
        <end position="34"/>
    </location>
</feature>
<evidence type="ECO:0000256" key="1">
    <source>
        <dbReference type="SAM" id="SignalP"/>
    </source>
</evidence>
<proteinExistence type="predicted"/>
<evidence type="ECO:0000313" key="4">
    <source>
        <dbReference type="Proteomes" id="UP000184474"/>
    </source>
</evidence>